<keyword evidence="4" id="KW-0238">DNA-binding</keyword>
<evidence type="ECO:0000256" key="1">
    <source>
        <dbReference type="ARBA" id="ARBA00022723"/>
    </source>
</evidence>
<dbReference type="PROSITE" id="PS50103">
    <property type="entry name" value="ZF_C3H1"/>
    <property type="match status" value="1"/>
</dbReference>
<accession>A0ABY8TZU5</accession>
<feature type="zinc finger region" description="C3H1-type" evidence="5">
    <location>
        <begin position="72"/>
        <end position="99"/>
    </location>
</feature>
<evidence type="ECO:0000256" key="3">
    <source>
        <dbReference type="ARBA" id="ARBA00022833"/>
    </source>
</evidence>
<reference evidence="8 9" key="1">
    <citation type="submission" date="2023-05" db="EMBL/GenBank/DDBJ databases">
        <title>A 100% complete, gapless, phased diploid assembly of the Scenedesmus obliquus UTEX 3031 genome.</title>
        <authorList>
            <person name="Biondi T.C."/>
            <person name="Hanschen E.R."/>
            <person name="Kwon T."/>
            <person name="Eng W."/>
            <person name="Kruse C.P.S."/>
            <person name="Koehler S.I."/>
            <person name="Kunde Y."/>
            <person name="Gleasner C.D."/>
            <person name="You Mak K.T."/>
            <person name="Polle J."/>
            <person name="Hovde B.T."/>
            <person name="Starkenburg S.R."/>
        </authorList>
    </citation>
    <scope>NUCLEOTIDE SEQUENCE [LARGE SCALE GENOMIC DNA]</scope>
    <source>
        <strain evidence="8 9">DOE0152z</strain>
    </source>
</reference>
<evidence type="ECO:0000313" key="9">
    <source>
        <dbReference type="Proteomes" id="UP001244341"/>
    </source>
</evidence>
<evidence type="ECO:0000256" key="2">
    <source>
        <dbReference type="ARBA" id="ARBA00022771"/>
    </source>
</evidence>
<proteinExistence type="predicted"/>
<evidence type="ECO:0000313" key="8">
    <source>
        <dbReference type="EMBL" id="WIA14692.1"/>
    </source>
</evidence>
<feature type="region of interest" description="Disordered" evidence="6">
    <location>
        <begin position="1"/>
        <end position="22"/>
    </location>
</feature>
<evidence type="ECO:0000256" key="4">
    <source>
        <dbReference type="ARBA" id="ARBA00023125"/>
    </source>
</evidence>
<evidence type="ECO:0000256" key="5">
    <source>
        <dbReference type="PROSITE-ProRule" id="PRU00723"/>
    </source>
</evidence>
<keyword evidence="2 5" id="KW-0863">Zinc-finger</keyword>
<organism evidence="8 9">
    <name type="scientific">Tetradesmus obliquus</name>
    <name type="common">Green alga</name>
    <name type="synonym">Acutodesmus obliquus</name>
    <dbReference type="NCBI Taxonomy" id="3088"/>
    <lineage>
        <taxon>Eukaryota</taxon>
        <taxon>Viridiplantae</taxon>
        <taxon>Chlorophyta</taxon>
        <taxon>core chlorophytes</taxon>
        <taxon>Chlorophyceae</taxon>
        <taxon>CS clade</taxon>
        <taxon>Sphaeropleales</taxon>
        <taxon>Scenedesmaceae</taxon>
        <taxon>Tetradesmus</taxon>
    </lineage>
</organism>
<dbReference type="PANTHER" id="PTHR14493">
    <property type="entry name" value="UNKEMPT FAMILY MEMBER"/>
    <property type="match status" value="1"/>
</dbReference>
<dbReference type="InterPro" id="IPR057444">
    <property type="entry name" value="Znf-CCCH_AtC3H23-like"/>
</dbReference>
<evidence type="ECO:0000256" key="6">
    <source>
        <dbReference type="SAM" id="MobiDB-lite"/>
    </source>
</evidence>
<keyword evidence="9" id="KW-1185">Reference proteome</keyword>
<keyword evidence="3 5" id="KW-0862">Zinc</keyword>
<sequence length="156" mass="18138">MARNGSQRTGEKYSGHQHKSSTKGNFHLNEDFLVFSFKVTPCNKKYSHDWASCPCSHVGERATRRDPKRYHYLPVACEHAKQRQECPAGDKCPHAHNLFEYWLHPMRFRTEMCMFRSKCDRPVCFFAHSRQELRPLEAGLPPTELPMSATINVQTI</sequence>
<dbReference type="Proteomes" id="UP001244341">
    <property type="component" value="Chromosome 5b"/>
</dbReference>
<protein>
    <recommendedName>
        <fullName evidence="7">C3H1-type domain-containing protein</fullName>
    </recommendedName>
</protein>
<dbReference type="PANTHER" id="PTHR14493:SF50">
    <property type="entry name" value="RING FINGER PROTEIN UNKEMPT"/>
    <property type="match status" value="1"/>
</dbReference>
<gene>
    <name evidence="8" type="ORF">OEZ85_003190</name>
</gene>
<name>A0ABY8TZU5_TETOB</name>
<dbReference type="InterPro" id="IPR000571">
    <property type="entry name" value="Znf_CCCH"/>
</dbReference>
<evidence type="ECO:0000259" key="7">
    <source>
        <dbReference type="PROSITE" id="PS50103"/>
    </source>
</evidence>
<dbReference type="Pfam" id="PF25512">
    <property type="entry name" value="zf-CCCH_AtC3H23"/>
    <property type="match status" value="1"/>
</dbReference>
<feature type="domain" description="C3H1-type" evidence="7">
    <location>
        <begin position="72"/>
        <end position="99"/>
    </location>
</feature>
<keyword evidence="1 5" id="KW-0479">Metal-binding</keyword>
<dbReference type="InterPro" id="IPR045234">
    <property type="entry name" value="Unkempt-like"/>
</dbReference>
<dbReference type="EMBL" id="CP126212">
    <property type="protein sequence ID" value="WIA14692.1"/>
    <property type="molecule type" value="Genomic_DNA"/>
</dbReference>